<keyword evidence="2" id="KW-0732">Signal</keyword>
<evidence type="ECO:0000259" key="3">
    <source>
        <dbReference type="Pfam" id="PF12146"/>
    </source>
</evidence>
<protein>
    <recommendedName>
        <fullName evidence="3">Serine aminopeptidase S33 domain-containing protein</fullName>
    </recommendedName>
</protein>
<dbReference type="InterPro" id="IPR029058">
    <property type="entry name" value="AB_hydrolase_fold"/>
</dbReference>
<evidence type="ECO:0000313" key="4">
    <source>
        <dbReference type="EMBL" id="GMI31616.1"/>
    </source>
</evidence>
<dbReference type="InterPro" id="IPR022742">
    <property type="entry name" value="Hydrolase_4"/>
</dbReference>
<comment type="caution">
    <text evidence="4">The sequence shown here is derived from an EMBL/GenBank/DDBJ whole genome shotgun (WGS) entry which is preliminary data.</text>
</comment>
<keyword evidence="1" id="KW-0472">Membrane</keyword>
<accession>A0A9W7L4H6</accession>
<dbReference type="EMBL" id="BRYA01000748">
    <property type="protein sequence ID" value="GMI31616.1"/>
    <property type="molecule type" value="Genomic_DNA"/>
</dbReference>
<dbReference type="AlphaFoldDB" id="A0A9W7L4H6"/>
<proteinExistence type="predicted"/>
<gene>
    <name evidence="4" type="ORF">TrCOL_g10734</name>
</gene>
<dbReference type="SUPFAM" id="SSF53474">
    <property type="entry name" value="alpha/beta-Hydrolases"/>
    <property type="match status" value="1"/>
</dbReference>
<keyword evidence="5" id="KW-1185">Reference proteome</keyword>
<dbReference type="Pfam" id="PF12146">
    <property type="entry name" value="Hydrolase_4"/>
    <property type="match status" value="1"/>
</dbReference>
<feature type="domain" description="Serine aminopeptidase S33" evidence="3">
    <location>
        <begin position="64"/>
        <end position="178"/>
    </location>
</feature>
<feature type="signal peptide" evidence="2">
    <location>
        <begin position="1"/>
        <end position="19"/>
    </location>
</feature>
<dbReference type="OrthoDB" id="191307at2759"/>
<dbReference type="Proteomes" id="UP001165065">
    <property type="component" value="Unassembled WGS sequence"/>
</dbReference>
<keyword evidence="1" id="KW-1133">Transmembrane helix</keyword>
<organism evidence="4 5">
    <name type="scientific">Triparma columacea</name>
    <dbReference type="NCBI Taxonomy" id="722753"/>
    <lineage>
        <taxon>Eukaryota</taxon>
        <taxon>Sar</taxon>
        <taxon>Stramenopiles</taxon>
        <taxon>Ochrophyta</taxon>
        <taxon>Bolidophyceae</taxon>
        <taxon>Parmales</taxon>
        <taxon>Triparmaceae</taxon>
        <taxon>Triparma</taxon>
    </lineage>
</organism>
<name>A0A9W7L4H6_9STRA</name>
<keyword evidence="1" id="KW-0812">Transmembrane</keyword>
<dbReference type="Gene3D" id="3.40.50.1820">
    <property type="entry name" value="alpha/beta hydrolase"/>
    <property type="match status" value="1"/>
</dbReference>
<evidence type="ECO:0000256" key="1">
    <source>
        <dbReference type="SAM" id="Phobius"/>
    </source>
</evidence>
<evidence type="ECO:0000256" key="2">
    <source>
        <dbReference type="SAM" id="SignalP"/>
    </source>
</evidence>
<reference evidence="5" key="1">
    <citation type="journal article" date="2023" name="Commun. Biol.">
        <title>Genome analysis of Parmales, the sister group of diatoms, reveals the evolutionary specialization of diatoms from phago-mixotrophs to photoautotrophs.</title>
        <authorList>
            <person name="Ban H."/>
            <person name="Sato S."/>
            <person name="Yoshikawa S."/>
            <person name="Yamada K."/>
            <person name="Nakamura Y."/>
            <person name="Ichinomiya M."/>
            <person name="Sato N."/>
            <person name="Blanc-Mathieu R."/>
            <person name="Endo H."/>
            <person name="Kuwata A."/>
            <person name="Ogata H."/>
        </authorList>
    </citation>
    <scope>NUCLEOTIDE SEQUENCE [LARGE SCALE GENOMIC DNA]</scope>
</reference>
<feature type="chain" id="PRO_5040766889" description="Serine aminopeptidase S33 domain-containing protein" evidence="2">
    <location>
        <begin position="20"/>
        <end position="885"/>
    </location>
</feature>
<evidence type="ECO:0000313" key="5">
    <source>
        <dbReference type="Proteomes" id="UP001165065"/>
    </source>
</evidence>
<feature type="transmembrane region" description="Helical" evidence="1">
    <location>
        <begin position="843"/>
        <end position="862"/>
    </location>
</feature>
<sequence length="885" mass="94840">MRFIPFCFAAAAGVTAVSATRPAPEDCSAGVTPANSAWHTLVCPERTSNVDSKCYSTNWQPTGTAKGLVVLMHGYTACPESFDDLASAFQEEGYAVFNVLTVGHGKTYDACPTAEDCVKGDPIYELPTHADEYLSWVDDVNAAVAEEATRLGVLGKVNIIGLSLGSALATSALARNSAKSIPYPDGSSNKLYNRAVVFPPFYGVSVPNLDRDAQECAGSKDECIAAFAKSIAGGTSDSGSSADETEASGFEEFLESTLNHFISANTIDGGYQELQSNLRYALSAIAGASDDFYSFLFSPLTSMEFGWGDQCEDDRTNLGRGGYCNFKIANLLAVHALGEWSLAAALNRELQVDDIQFIPVERDGYSRNGMVVEAAIATAQSNFINTNLCMYRVLQGCDPDEKGSECGVPHSCIAPGDNLGIKPASDLACAATGSCTADDMYWWPGMKAATIEFVKNGTPFGDGTTNWDGTYDNCQNLNINQVPSSLASLPKSLLSVVLNKKVADMSDEDIQKVATSIAATIGVPSYLAEPVAKKNMKDHTNDENELFLFVTPEVCAPAVDLVKTREIAYIDGLASVYVRSATCKNHLGDVVSDTCPEGVKWSTEASILADYRPAPITSSNGDGDVTYLGFKDEYTAACEECGSSWQSVDGVSGIRTWNYNYAWNAGVGMRSFWEQSSKGWGQVKKWYQSCPSGYERESWWRWSSKCVIPSSAKFLGEGCSKKSQCSNDFLSGYVDTTCAPTNNDKDDPQWKCVLDEESNAVSPYASSCSCFGLIWCTSSDCGGNQCVLSTMDGKKHCKYADEPLFKWDQLVGGKGDCSNCRASDNSCQAYGSADKWGTDTSRIAFLSGAIGLGAAGVIGVSVTMKRKKMRGAGGDSLEMAGKTMV</sequence>